<sequence length="225" mass="24210">MTAHGDDSGLAGSTLFASLPPRCRAYLTDSSRTVEARPGSTVQLAGESVSRLTLIASGALHVIREDRSGHQRHVRILGPGRHLGLVEFALGCSARHSVVAAEATTLITVSHDALRAAAAACPVLNDSISRALAEKVVECEQHLDWLTSEDVSTRLVAYLLSLPATPGRDGRSHVRLPMSQSDLASHLGTTPETLSRRLHDLIDSGAIERVARREFVLENGRLTRY</sequence>
<dbReference type="SMART" id="SM00100">
    <property type="entry name" value="cNMP"/>
    <property type="match status" value="1"/>
</dbReference>
<dbReference type="InterPro" id="IPR036390">
    <property type="entry name" value="WH_DNA-bd_sf"/>
</dbReference>
<protein>
    <recommendedName>
        <fullName evidence="8">Crp/Fnr family transcriptional regulator</fullName>
    </recommendedName>
</protein>
<name>A0AAD0JU38_9ACTN</name>
<dbReference type="PROSITE" id="PS50042">
    <property type="entry name" value="CNMP_BINDING_3"/>
    <property type="match status" value="1"/>
</dbReference>
<dbReference type="PANTHER" id="PTHR24567">
    <property type="entry name" value="CRP FAMILY TRANSCRIPTIONAL REGULATORY PROTEIN"/>
    <property type="match status" value="1"/>
</dbReference>
<dbReference type="AlphaFoldDB" id="A0AAD0JU38"/>
<dbReference type="EMBL" id="CP015453">
    <property type="protein sequence ID" value="AWH96662.1"/>
    <property type="molecule type" value="Genomic_DNA"/>
</dbReference>
<dbReference type="PANTHER" id="PTHR24567:SF26">
    <property type="entry name" value="REGULATORY PROTEIN YEIL"/>
    <property type="match status" value="1"/>
</dbReference>
<evidence type="ECO:0000256" key="2">
    <source>
        <dbReference type="ARBA" id="ARBA00023125"/>
    </source>
</evidence>
<dbReference type="KEGG" id="dpc:A6048_15505"/>
<feature type="domain" description="HTH crp-type" evidence="5">
    <location>
        <begin position="149"/>
        <end position="221"/>
    </location>
</feature>
<dbReference type="CDD" id="cd00038">
    <property type="entry name" value="CAP_ED"/>
    <property type="match status" value="1"/>
</dbReference>
<dbReference type="Gene3D" id="1.10.10.10">
    <property type="entry name" value="Winged helix-like DNA-binding domain superfamily/Winged helix DNA-binding domain"/>
    <property type="match status" value="1"/>
</dbReference>
<evidence type="ECO:0000259" key="4">
    <source>
        <dbReference type="PROSITE" id="PS50042"/>
    </source>
</evidence>
<keyword evidence="2" id="KW-0238">DNA-binding</keyword>
<evidence type="ECO:0000313" key="6">
    <source>
        <dbReference type="EMBL" id="AWH96662.1"/>
    </source>
</evidence>
<dbReference type="SUPFAM" id="SSF46785">
    <property type="entry name" value="Winged helix' DNA-binding domain"/>
    <property type="match status" value="1"/>
</dbReference>
<dbReference type="GO" id="GO:0003700">
    <property type="term" value="F:DNA-binding transcription factor activity"/>
    <property type="evidence" value="ECO:0007669"/>
    <property type="project" value="TreeGrafter"/>
</dbReference>
<dbReference type="InterPro" id="IPR014710">
    <property type="entry name" value="RmlC-like_jellyroll"/>
</dbReference>
<dbReference type="PROSITE" id="PS51063">
    <property type="entry name" value="HTH_CRP_2"/>
    <property type="match status" value="1"/>
</dbReference>
<dbReference type="InterPro" id="IPR019885">
    <property type="entry name" value="Tscrpt_reg_HTH_AsnC-type_CS"/>
</dbReference>
<dbReference type="SMART" id="SM00419">
    <property type="entry name" value="HTH_CRP"/>
    <property type="match status" value="1"/>
</dbReference>
<dbReference type="InterPro" id="IPR036388">
    <property type="entry name" value="WH-like_DNA-bd_sf"/>
</dbReference>
<keyword evidence="7" id="KW-1185">Reference proteome</keyword>
<evidence type="ECO:0000313" key="7">
    <source>
        <dbReference type="Proteomes" id="UP000244903"/>
    </source>
</evidence>
<dbReference type="Proteomes" id="UP000244903">
    <property type="component" value="Chromosome"/>
</dbReference>
<feature type="domain" description="Cyclic nucleotide-binding" evidence="4">
    <location>
        <begin position="15"/>
        <end position="115"/>
    </location>
</feature>
<dbReference type="SUPFAM" id="SSF51206">
    <property type="entry name" value="cAMP-binding domain-like"/>
    <property type="match status" value="1"/>
</dbReference>
<accession>A0AAD0JU38</accession>
<dbReference type="GO" id="GO:0003677">
    <property type="term" value="F:DNA binding"/>
    <property type="evidence" value="ECO:0007669"/>
    <property type="project" value="UniProtKB-KW"/>
</dbReference>
<dbReference type="PROSITE" id="PS00519">
    <property type="entry name" value="HTH_ASNC_1"/>
    <property type="match status" value="1"/>
</dbReference>
<gene>
    <name evidence="6" type="ORF">A6048_15505</name>
</gene>
<dbReference type="InterPro" id="IPR050397">
    <property type="entry name" value="Env_Response_Regulators"/>
</dbReference>
<evidence type="ECO:0000256" key="1">
    <source>
        <dbReference type="ARBA" id="ARBA00023015"/>
    </source>
</evidence>
<dbReference type="PRINTS" id="PR00034">
    <property type="entry name" value="HTHCRP"/>
</dbReference>
<evidence type="ECO:0008006" key="8">
    <source>
        <dbReference type="Google" id="ProtNLM"/>
    </source>
</evidence>
<proteinExistence type="predicted"/>
<evidence type="ECO:0000256" key="3">
    <source>
        <dbReference type="ARBA" id="ARBA00023163"/>
    </source>
</evidence>
<dbReference type="Pfam" id="PF00027">
    <property type="entry name" value="cNMP_binding"/>
    <property type="match status" value="1"/>
</dbReference>
<dbReference type="GO" id="GO:0005829">
    <property type="term" value="C:cytosol"/>
    <property type="evidence" value="ECO:0007669"/>
    <property type="project" value="TreeGrafter"/>
</dbReference>
<keyword evidence="3" id="KW-0804">Transcription</keyword>
<keyword evidence="1" id="KW-0805">Transcription regulation</keyword>
<dbReference type="InterPro" id="IPR000595">
    <property type="entry name" value="cNMP-bd_dom"/>
</dbReference>
<dbReference type="Gene3D" id="2.60.120.10">
    <property type="entry name" value="Jelly Rolls"/>
    <property type="match status" value="1"/>
</dbReference>
<dbReference type="Pfam" id="PF13545">
    <property type="entry name" value="HTH_Crp_2"/>
    <property type="match status" value="1"/>
</dbReference>
<evidence type="ECO:0000259" key="5">
    <source>
        <dbReference type="PROSITE" id="PS51063"/>
    </source>
</evidence>
<dbReference type="RefSeq" id="WP_107746774.1">
    <property type="nucleotide sequence ID" value="NZ_CP015453.1"/>
</dbReference>
<dbReference type="InterPro" id="IPR012318">
    <property type="entry name" value="HTH_CRP"/>
</dbReference>
<organism evidence="6 7">
    <name type="scientific">Dietzia psychralcaliphila</name>
    <dbReference type="NCBI Taxonomy" id="139021"/>
    <lineage>
        <taxon>Bacteria</taxon>
        <taxon>Bacillati</taxon>
        <taxon>Actinomycetota</taxon>
        <taxon>Actinomycetes</taxon>
        <taxon>Mycobacteriales</taxon>
        <taxon>Dietziaceae</taxon>
        <taxon>Dietzia</taxon>
    </lineage>
</organism>
<reference evidence="6 7" key="1">
    <citation type="submission" date="2016-04" db="EMBL/GenBank/DDBJ databases">
        <title>Complete genome sequence of the haloalkaliphilic hydrocarbon-degrading bacterium Dietzia psychralcaliphila ILA-1T, isolated from a drain of a fish product-processing plant.</title>
        <authorList>
            <person name="Zhao J."/>
            <person name="Hu B."/>
            <person name="Geng S."/>
            <person name="Nie Y."/>
            <person name="Tang Y."/>
        </authorList>
    </citation>
    <scope>NUCLEOTIDE SEQUENCE [LARGE SCALE GENOMIC DNA]</scope>
    <source>
        <strain evidence="6 7">ILA-1</strain>
    </source>
</reference>
<dbReference type="InterPro" id="IPR018490">
    <property type="entry name" value="cNMP-bd_dom_sf"/>
</dbReference>